<sequence length="39" mass="4210">MSITVNSEDSGDDISFSFKIMKKENVVSSGMITAKKING</sequence>
<accession>A0A0W8FMB0</accession>
<gene>
    <name evidence="1" type="ORF">ASZ90_008179</name>
</gene>
<reference evidence="1" key="1">
    <citation type="journal article" date="2015" name="Proc. Natl. Acad. Sci. U.S.A.">
        <title>Networks of energetic and metabolic interactions define dynamics in microbial communities.</title>
        <authorList>
            <person name="Embree M."/>
            <person name="Liu J.K."/>
            <person name="Al-Bassam M.M."/>
            <person name="Zengler K."/>
        </authorList>
    </citation>
    <scope>NUCLEOTIDE SEQUENCE</scope>
</reference>
<name>A0A0W8FMB0_9ZZZZ</name>
<dbReference type="EMBL" id="LNQE01000993">
    <property type="protein sequence ID" value="KUG22045.1"/>
    <property type="molecule type" value="Genomic_DNA"/>
</dbReference>
<dbReference type="AlphaFoldDB" id="A0A0W8FMB0"/>
<organism evidence="1">
    <name type="scientific">hydrocarbon metagenome</name>
    <dbReference type="NCBI Taxonomy" id="938273"/>
    <lineage>
        <taxon>unclassified sequences</taxon>
        <taxon>metagenomes</taxon>
        <taxon>ecological metagenomes</taxon>
    </lineage>
</organism>
<proteinExistence type="predicted"/>
<evidence type="ECO:0000313" key="1">
    <source>
        <dbReference type="EMBL" id="KUG22045.1"/>
    </source>
</evidence>
<comment type="caution">
    <text evidence="1">The sequence shown here is derived from an EMBL/GenBank/DDBJ whole genome shotgun (WGS) entry which is preliminary data.</text>
</comment>
<protein>
    <submittedName>
        <fullName evidence="1">Uncharacterized protein</fullName>
    </submittedName>
</protein>